<reference evidence="3" key="1">
    <citation type="journal article" date="2023" name="Genome Biol. Evol.">
        <title>First Whole Genome Sequence and Flow Cytometry Genome Size Data for the Lichen-Forming Fungus Ramalina farinacea (Ascomycota).</title>
        <authorList>
            <person name="Llewellyn T."/>
            <person name="Mian S."/>
            <person name="Hill R."/>
            <person name="Leitch I.J."/>
            <person name="Gaya E."/>
        </authorList>
    </citation>
    <scope>NUCLEOTIDE SEQUENCE</scope>
    <source>
        <strain evidence="3">LIQ254RAFAR</strain>
    </source>
</reference>
<dbReference type="Pfam" id="PF24883">
    <property type="entry name" value="NPHP3_N"/>
    <property type="match status" value="1"/>
</dbReference>
<name>A0AA43TW77_9LECA</name>
<protein>
    <recommendedName>
        <fullName evidence="2">Nephrocystin 3-like N-terminal domain-containing protein</fullName>
    </recommendedName>
</protein>
<feature type="domain" description="Nephrocystin 3-like N-terminal" evidence="2">
    <location>
        <begin position="194"/>
        <end position="355"/>
    </location>
</feature>
<proteinExistence type="predicted"/>
<evidence type="ECO:0000313" key="3">
    <source>
        <dbReference type="EMBL" id="MDI1486542.1"/>
    </source>
</evidence>
<dbReference type="PANTHER" id="PTHR10039">
    <property type="entry name" value="AMELOGENIN"/>
    <property type="match status" value="1"/>
</dbReference>
<evidence type="ECO:0000313" key="4">
    <source>
        <dbReference type="Proteomes" id="UP001161017"/>
    </source>
</evidence>
<evidence type="ECO:0000256" key="1">
    <source>
        <dbReference type="ARBA" id="ARBA00022737"/>
    </source>
</evidence>
<dbReference type="Proteomes" id="UP001161017">
    <property type="component" value="Unassembled WGS sequence"/>
</dbReference>
<dbReference type="AlphaFoldDB" id="A0AA43TW77"/>
<dbReference type="SUPFAM" id="SSF52540">
    <property type="entry name" value="P-loop containing nucleoside triphosphate hydrolases"/>
    <property type="match status" value="1"/>
</dbReference>
<comment type="caution">
    <text evidence="3">The sequence shown here is derived from an EMBL/GenBank/DDBJ whole genome shotgun (WGS) entry which is preliminary data.</text>
</comment>
<dbReference type="InterPro" id="IPR056884">
    <property type="entry name" value="NPHP3-like_N"/>
</dbReference>
<accession>A0AA43TW77</accession>
<dbReference type="InterPro" id="IPR027417">
    <property type="entry name" value="P-loop_NTPase"/>
</dbReference>
<dbReference type="Gene3D" id="3.40.50.300">
    <property type="entry name" value="P-loop containing nucleotide triphosphate hydrolases"/>
    <property type="match status" value="1"/>
</dbReference>
<gene>
    <name evidence="3" type="ORF">OHK93_005773</name>
</gene>
<sequence length="419" mass="47584">MDPLSITASIIAVIQLTGTVVSAVYGYRKDVKNAPEDAAKIIHHLIGLSQILEKLLQLIEQERSVKTAQLSSVEALLKPDGPLELCQKTLQHLNAKLRPEHGWRGVKQSLVWPLKKDYIKKTLDDIAAAKATIGLALTVDQVSLAIDTKSGVDALTSSFETFRLDEERRAALSKVSPVDAAISHLKARKKHQVGTGDWLLASKQYLEWVDGVASFFWINGIPGCGKTILCSVAIEDLIQNHQQYKVRTAVAYYYFNFQTREEQQFVNLLRSITLQLSCQCPRLPNSVQKLQWQPEWVFSCEYLVGIIEDLLKEFQDVYIVIDALDECEQNEEVLRWIEGLLEKKNDQLHVLVSSRQDYHFQLELERLASLMLKLDQQTFAKDIETYIHERLSTDPRMKKWPSDVRDDIKQSLVSNAGGL</sequence>
<organism evidence="3 4">
    <name type="scientific">Ramalina farinacea</name>
    <dbReference type="NCBI Taxonomy" id="258253"/>
    <lineage>
        <taxon>Eukaryota</taxon>
        <taxon>Fungi</taxon>
        <taxon>Dikarya</taxon>
        <taxon>Ascomycota</taxon>
        <taxon>Pezizomycotina</taxon>
        <taxon>Lecanoromycetes</taxon>
        <taxon>OSLEUM clade</taxon>
        <taxon>Lecanoromycetidae</taxon>
        <taxon>Lecanorales</taxon>
        <taxon>Lecanorineae</taxon>
        <taxon>Ramalinaceae</taxon>
        <taxon>Ramalina</taxon>
    </lineage>
</organism>
<evidence type="ECO:0000259" key="2">
    <source>
        <dbReference type="Pfam" id="PF24883"/>
    </source>
</evidence>
<dbReference type="PANTHER" id="PTHR10039:SF16">
    <property type="entry name" value="GPI INOSITOL-DEACYLASE"/>
    <property type="match status" value="1"/>
</dbReference>
<keyword evidence="1" id="KW-0677">Repeat</keyword>
<dbReference type="EMBL" id="JAPUFD010000003">
    <property type="protein sequence ID" value="MDI1486542.1"/>
    <property type="molecule type" value="Genomic_DNA"/>
</dbReference>
<keyword evidence="4" id="KW-1185">Reference proteome</keyword>